<keyword evidence="2 4" id="KW-0863">Zinc-finger</keyword>
<dbReference type="EMBL" id="CALNXI010000868">
    <property type="protein sequence ID" value="CAH3144155.1"/>
    <property type="molecule type" value="Genomic_DNA"/>
</dbReference>
<feature type="non-terminal residue" evidence="6">
    <location>
        <position position="1"/>
    </location>
</feature>
<dbReference type="PROSITE" id="PS50089">
    <property type="entry name" value="ZF_RING_2"/>
    <property type="match status" value="1"/>
</dbReference>
<dbReference type="InterPro" id="IPR018957">
    <property type="entry name" value="Znf_C3HC4_RING-type"/>
</dbReference>
<feature type="domain" description="RING-type" evidence="5">
    <location>
        <begin position="1"/>
        <end position="42"/>
    </location>
</feature>
<dbReference type="InterPro" id="IPR017907">
    <property type="entry name" value="Znf_RING_CS"/>
</dbReference>
<evidence type="ECO:0000259" key="5">
    <source>
        <dbReference type="PROSITE" id="PS50089"/>
    </source>
</evidence>
<reference evidence="6 7" key="1">
    <citation type="submission" date="2022-05" db="EMBL/GenBank/DDBJ databases">
        <authorList>
            <consortium name="Genoscope - CEA"/>
            <person name="William W."/>
        </authorList>
    </citation>
    <scope>NUCLEOTIDE SEQUENCE [LARGE SCALE GENOMIC DNA]</scope>
</reference>
<protein>
    <recommendedName>
        <fullName evidence="5">RING-type domain-containing protein</fullName>
    </recommendedName>
</protein>
<dbReference type="InterPro" id="IPR001841">
    <property type="entry name" value="Znf_RING"/>
</dbReference>
<name>A0ABN8PHV2_9CNID</name>
<dbReference type="PANTHER" id="PTHR10131">
    <property type="entry name" value="TNF RECEPTOR ASSOCIATED FACTOR"/>
    <property type="match status" value="1"/>
</dbReference>
<organism evidence="6 7">
    <name type="scientific">Porites evermanni</name>
    <dbReference type="NCBI Taxonomy" id="104178"/>
    <lineage>
        <taxon>Eukaryota</taxon>
        <taxon>Metazoa</taxon>
        <taxon>Cnidaria</taxon>
        <taxon>Anthozoa</taxon>
        <taxon>Hexacorallia</taxon>
        <taxon>Scleractinia</taxon>
        <taxon>Fungiina</taxon>
        <taxon>Poritidae</taxon>
        <taxon>Porites</taxon>
    </lineage>
</organism>
<sequence length="178" mass="20387">CFVSKNPLLDAQIATPCGHTFCGECVYRFQQTSPAIQCAMCRQVVIAFCKNIFASNLITAIDGECLACKGRIKLDAAKDHLGRYGYGCPMREIICNCSEKFNKKDEEHHQRLCSFKQIQCPFDCGELIERYKCTVKGCGETVRRKDRKKHQDENMSRHYSLLKEENERILWSASKMVS</sequence>
<feature type="non-terminal residue" evidence="6">
    <location>
        <position position="178"/>
    </location>
</feature>
<keyword evidence="3" id="KW-0862">Zinc</keyword>
<dbReference type="Gene3D" id="3.30.40.10">
    <property type="entry name" value="Zinc/RING finger domain, C3HC4 (zinc finger)"/>
    <property type="match status" value="2"/>
</dbReference>
<evidence type="ECO:0000256" key="3">
    <source>
        <dbReference type="ARBA" id="ARBA00022833"/>
    </source>
</evidence>
<proteinExistence type="predicted"/>
<dbReference type="PROSITE" id="PS00518">
    <property type="entry name" value="ZF_RING_1"/>
    <property type="match status" value="1"/>
</dbReference>
<evidence type="ECO:0000313" key="7">
    <source>
        <dbReference type="Proteomes" id="UP001159427"/>
    </source>
</evidence>
<accession>A0ABN8PHV2</accession>
<dbReference type="SUPFAM" id="SSF57850">
    <property type="entry name" value="RING/U-box"/>
    <property type="match status" value="1"/>
</dbReference>
<keyword evidence="7" id="KW-1185">Reference proteome</keyword>
<dbReference type="Proteomes" id="UP001159427">
    <property type="component" value="Unassembled WGS sequence"/>
</dbReference>
<evidence type="ECO:0000256" key="4">
    <source>
        <dbReference type="PROSITE-ProRule" id="PRU00175"/>
    </source>
</evidence>
<gene>
    <name evidence="6" type="ORF">PEVE_00043093</name>
</gene>
<dbReference type="PANTHER" id="PTHR10131:SF157">
    <property type="entry name" value="RECEPTOR-ASSOCIATED FACTOR, PUTATIVE-RELATED"/>
    <property type="match status" value="1"/>
</dbReference>
<evidence type="ECO:0000256" key="1">
    <source>
        <dbReference type="ARBA" id="ARBA00022723"/>
    </source>
</evidence>
<dbReference type="InterPro" id="IPR013083">
    <property type="entry name" value="Znf_RING/FYVE/PHD"/>
</dbReference>
<keyword evidence="1" id="KW-0479">Metal-binding</keyword>
<dbReference type="Pfam" id="PF00097">
    <property type="entry name" value="zf-C3HC4"/>
    <property type="match status" value="1"/>
</dbReference>
<evidence type="ECO:0000256" key="2">
    <source>
        <dbReference type="ARBA" id="ARBA00022771"/>
    </source>
</evidence>
<evidence type="ECO:0000313" key="6">
    <source>
        <dbReference type="EMBL" id="CAH3144155.1"/>
    </source>
</evidence>
<comment type="caution">
    <text evidence="6">The sequence shown here is derived from an EMBL/GenBank/DDBJ whole genome shotgun (WGS) entry which is preliminary data.</text>
</comment>